<feature type="transmembrane region" description="Helical" evidence="1">
    <location>
        <begin position="169"/>
        <end position="188"/>
    </location>
</feature>
<keyword evidence="3" id="KW-1185">Reference proteome</keyword>
<protein>
    <submittedName>
        <fullName evidence="2">Uncharacterized protein</fullName>
    </submittedName>
</protein>
<accession>A0A2T2NU62</accession>
<sequence length="400" mass="45533">MVYCHRPNCYWLSLDNLTDLQGVPPLHPNPEISGIGVILGFSITAYLTLALLILHYLTVYDPCRKVAKGQFYVNEIDRGLLAFVRGRVTAWTPTRRFEYAMEKSVLILSDTQVVTGLAILTAGYSQLECGITAYHWQIMVFVSWFSSFTFLAAMTFLEDYFQTNNKLRIIRLFFMFILSSLLVVALLLTGSQNWLDLLNEGGGFYPSLSALCYYQQITMESFTDGGPRLWSMVFSILVVGLSYIHGGIRLFDPKAEFTRRYFRKMPGTYLKRIVNFLDHKSKQRGIRAAPWILPLLLAYSTFVIARSSYDIAESMLLEIIWLAFAIAWGTIKIWDTRKITGYNAKGNYTGANVEVLDENSWSFGQTLPLVLLLLPLLSMAQAYLDNDAKVQDRLKTTPEL</sequence>
<dbReference type="OrthoDB" id="5427664at2759"/>
<feature type="transmembrane region" description="Helical" evidence="1">
    <location>
        <begin position="288"/>
        <end position="309"/>
    </location>
</feature>
<dbReference type="Proteomes" id="UP000240883">
    <property type="component" value="Unassembled WGS sequence"/>
</dbReference>
<dbReference type="InterPro" id="IPR053018">
    <property type="entry name" value="Elsinochrome_Biosynth-Asso"/>
</dbReference>
<dbReference type="STRING" id="1448308.A0A2T2NU62"/>
<keyword evidence="1" id="KW-0472">Membrane</keyword>
<organism evidence="2 3">
    <name type="scientific">Corynespora cassiicola Philippines</name>
    <dbReference type="NCBI Taxonomy" id="1448308"/>
    <lineage>
        <taxon>Eukaryota</taxon>
        <taxon>Fungi</taxon>
        <taxon>Dikarya</taxon>
        <taxon>Ascomycota</taxon>
        <taxon>Pezizomycotina</taxon>
        <taxon>Dothideomycetes</taxon>
        <taxon>Pleosporomycetidae</taxon>
        <taxon>Pleosporales</taxon>
        <taxon>Corynesporascaceae</taxon>
        <taxon>Corynespora</taxon>
    </lineage>
</organism>
<evidence type="ECO:0000313" key="2">
    <source>
        <dbReference type="EMBL" id="PSN68909.1"/>
    </source>
</evidence>
<evidence type="ECO:0000256" key="1">
    <source>
        <dbReference type="SAM" id="Phobius"/>
    </source>
</evidence>
<feature type="transmembrane region" description="Helical" evidence="1">
    <location>
        <begin position="315"/>
        <end position="334"/>
    </location>
</feature>
<dbReference type="PANTHER" id="PTHR37577:SF1">
    <property type="entry name" value="INTEGRAL MEMBRANE PROTEIN"/>
    <property type="match status" value="1"/>
</dbReference>
<dbReference type="EMBL" id="KZ678133">
    <property type="protein sequence ID" value="PSN68909.1"/>
    <property type="molecule type" value="Genomic_DNA"/>
</dbReference>
<keyword evidence="1" id="KW-0812">Transmembrane</keyword>
<feature type="transmembrane region" description="Helical" evidence="1">
    <location>
        <begin position="32"/>
        <end position="57"/>
    </location>
</feature>
<feature type="transmembrane region" description="Helical" evidence="1">
    <location>
        <begin position="229"/>
        <end position="251"/>
    </location>
</feature>
<reference evidence="2 3" key="1">
    <citation type="journal article" date="2018" name="Front. Microbiol.">
        <title>Genome-Wide Analysis of Corynespora cassiicola Leaf Fall Disease Putative Effectors.</title>
        <authorList>
            <person name="Lopez D."/>
            <person name="Ribeiro S."/>
            <person name="Label P."/>
            <person name="Fumanal B."/>
            <person name="Venisse J.S."/>
            <person name="Kohler A."/>
            <person name="de Oliveira R.R."/>
            <person name="Labutti K."/>
            <person name="Lipzen A."/>
            <person name="Lail K."/>
            <person name="Bauer D."/>
            <person name="Ohm R.A."/>
            <person name="Barry K.W."/>
            <person name="Spatafora J."/>
            <person name="Grigoriev I.V."/>
            <person name="Martin F.M."/>
            <person name="Pujade-Renaud V."/>
        </authorList>
    </citation>
    <scope>NUCLEOTIDE SEQUENCE [LARGE SCALE GENOMIC DNA]</scope>
    <source>
        <strain evidence="2 3">Philippines</strain>
    </source>
</reference>
<evidence type="ECO:0000313" key="3">
    <source>
        <dbReference type="Proteomes" id="UP000240883"/>
    </source>
</evidence>
<proteinExistence type="predicted"/>
<feature type="transmembrane region" description="Helical" evidence="1">
    <location>
        <begin position="105"/>
        <end position="124"/>
    </location>
</feature>
<keyword evidence="1" id="KW-1133">Transmembrane helix</keyword>
<dbReference type="PANTHER" id="PTHR37577">
    <property type="entry name" value="INTEGRAL MEMBRANE PROTEIN"/>
    <property type="match status" value="1"/>
</dbReference>
<name>A0A2T2NU62_CORCC</name>
<gene>
    <name evidence="2" type="ORF">BS50DRAFT_632753</name>
</gene>
<dbReference type="AlphaFoldDB" id="A0A2T2NU62"/>
<feature type="transmembrane region" description="Helical" evidence="1">
    <location>
        <begin position="136"/>
        <end position="157"/>
    </location>
</feature>